<evidence type="ECO:0000313" key="9">
    <source>
        <dbReference type="Proteomes" id="UP000887567"/>
    </source>
</evidence>
<dbReference type="GO" id="GO:0016020">
    <property type="term" value="C:membrane"/>
    <property type="evidence" value="ECO:0007669"/>
    <property type="project" value="UniProtKB-SubCell"/>
</dbReference>
<dbReference type="KEGG" id="epa:110240995"/>
<feature type="transmembrane region" description="Helical" evidence="7">
    <location>
        <begin position="130"/>
        <end position="163"/>
    </location>
</feature>
<evidence type="ECO:0000256" key="5">
    <source>
        <dbReference type="ARBA" id="ARBA00022989"/>
    </source>
</evidence>
<dbReference type="RefSeq" id="XP_020902484.1">
    <property type="nucleotide sequence ID" value="XM_021046825.2"/>
</dbReference>
<reference evidence="8" key="1">
    <citation type="submission" date="2022-11" db="UniProtKB">
        <authorList>
            <consortium name="EnsemblMetazoa"/>
        </authorList>
    </citation>
    <scope>IDENTIFICATION</scope>
</reference>
<evidence type="ECO:0000313" key="8">
    <source>
        <dbReference type="EnsemblMetazoa" id="XP_020902484.1"/>
    </source>
</evidence>
<dbReference type="Proteomes" id="UP000887567">
    <property type="component" value="Unplaced"/>
</dbReference>
<organism evidence="8 9">
    <name type="scientific">Exaiptasia diaphana</name>
    <name type="common">Tropical sea anemone</name>
    <name type="synonym">Aiptasia pulchella</name>
    <dbReference type="NCBI Taxonomy" id="2652724"/>
    <lineage>
        <taxon>Eukaryota</taxon>
        <taxon>Metazoa</taxon>
        <taxon>Cnidaria</taxon>
        <taxon>Anthozoa</taxon>
        <taxon>Hexacorallia</taxon>
        <taxon>Actiniaria</taxon>
        <taxon>Aiptasiidae</taxon>
        <taxon>Exaiptasia</taxon>
    </lineage>
</organism>
<comment type="subcellular location">
    <subcellularLocation>
        <location evidence="2">Cytoplasmic vesicle</location>
        <location evidence="2">Secretory vesicle</location>
        <location evidence="2">Synaptic vesicle</location>
    </subcellularLocation>
    <subcellularLocation>
        <location evidence="1 7">Membrane</location>
        <topology evidence="1 7">Multi-pass membrane protein</topology>
    </subcellularLocation>
</comment>
<dbReference type="OMA" id="PWTVFFN"/>
<accession>A0A913XCE2</accession>
<evidence type="ECO:0000256" key="6">
    <source>
        <dbReference type="ARBA" id="ARBA00023136"/>
    </source>
</evidence>
<dbReference type="EnsemblMetazoa" id="XM_021046825.2">
    <property type="protein sequence ID" value="XP_020902484.1"/>
    <property type="gene ID" value="LOC110240995"/>
</dbReference>
<comment type="similarity">
    <text evidence="3 7">Belongs to the PRA1 family.</text>
</comment>
<keyword evidence="9" id="KW-1185">Reference proteome</keyword>
<evidence type="ECO:0000256" key="4">
    <source>
        <dbReference type="ARBA" id="ARBA00022692"/>
    </source>
</evidence>
<name>A0A913XCE2_EXADI</name>
<evidence type="ECO:0000256" key="2">
    <source>
        <dbReference type="ARBA" id="ARBA00004234"/>
    </source>
</evidence>
<dbReference type="Pfam" id="PF03208">
    <property type="entry name" value="PRA1"/>
    <property type="match status" value="1"/>
</dbReference>
<protein>
    <recommendedName>
        <fullName evidence="7">PRA1 family protein</fullName>
    </recommendedName>
</protein>
<dbReference type="PANTHER" id="PTHR19317:SF0">
    <property type="entry name" value="PRENYLATED RAB ACCEPTOR PROTEIN 1"/>
    <property type="match status" value="1"/>
</dbReference>
<keyword evidence="5 7" id="KW-1133">Transmembrane helix</keyword>
<dbReference type="PANTHER" id="PTHR19317">
    <property type="entry name" value="PRENYLATED RAB ACCEPTOR 1-RELATED"/>
    <property type="match status" value="1"/>
</dbReference>
<proteinExistence type="inferred from homology"/>
<keyword evidence="4 7" id="KW-0812">Transmembrane</keyword>
<keyword evidence="6 7" id="KW-0472">Membrane</keyword>
<dbReference type="AlphaFoldDB" id="A0A913XCE2"/>
<dbReference type="GeneID" id="110240995"/>
<evidence type="ECO:0000256" key="1">
    <source>
        <dbReference type="ARBA" id="ARBA00004141"/>
    </source>
</evidence>
<dbReference type="GO" id="GO:0005794">
    <property type="term" value="C:Golgi apparatus"/>
    <property type="evidence" value="ECO:0007669"/>
    <property type="project" value="TreeGrafter"/>
</dbReference>
<dbReference type="OrthoDB" id="63113at2759"/>
<sequence length="185" mass="20553">MADDAENAELTGQIEMAAPLTQSSQFTLAKEWLIKQRTSVKPWREFVSTSKFSKPKSIAEVGRRVVKNLQDYQSNYILIALLITVYCVVTNPLLLIAISIGGGGCWYLTYRNEGKTIKIMGREFTVMEQYGLIAVLCLPLLFLASATSTVFWIIGASFFIIILHASFLGASTPDSNAFELEMEPV</sequence>
<evidence type="ECO:0000256" key="7">
    <source>
        <dbReference type="RuleBase" id="RU363107"/>
    </source>
</evidence>
<feature type="transmembrane region" description="Helical" evidence="7">
    <location>
        <begin position="76"/>
        <end position="109"/>
    </location>
</feature>
<dbReference type="GO" id="GO:0008021">
    <property type="term" value="C:synaptic vesicle"/>
    <property type="evidence" value="ECO:0007669"/>
    <property type="project" value="UniProtKB-SubCell"/>
</dbReference>
<evidence type="ECO:0000256" key="3">
    <source>
        <dbReference type="ARBA" id="ARBA00006483"/>
    </source>
</evidence>
<dbReference type="InterPro" id="IPR004895">
    <property type="entry name" value="Prenylated_rab_accept_PRA1"/>
</dbReference>